<dbReference type="OrthoDB" id="7618373at2"/>
<dbReference type="SMART" id="SM00895">
    <property type="entry name" value="FCD"/>
    <property type="match status" value="1"/>
</dbReference>
<keyword evidence="1" id="KW-0805">Transcription regulation</keyword>
<dbReference type="InterPro" id="IPR036390">
    <property type="entry name" value="WH_DNA-bd_sf"/>
</dbReference>
<dbReference type="PANTHER" id="PTHR43537:SF53">
    <property type="entry name" value="HTH-TYPE TRANSCRIPTIONAL REPRESSOR NANR"/>
    <property type="match status" value="1"/>
</dbReference>
<keyword evidence="3" id="KW-0804">Transcription</keyword>
<dbReference type="EMBL" id="QYRN01000013">
    <property type="protein sequence ID" value="RIX97755.1"/>
    <property type="molecule type" value="Genomic_DNA"/>
</dbReference>
<gene>
    <name evidence="5" type="ORF">D3218_18365</name>
</gene>
<dbReference type="GO" id="GO:0003700">
    <property type="term" value="F:DNA-binding transcription factor activity"/>
    <property type="evidence" value="ECO:0007669"/>
    <property type="project" value="InterPro"/>
</dbReference>
<dbReference type="PANTHER" id="PTHR43537">
    <property type="entry name" value="TRANSCRIPTIONAL REGULATOR, GNTR FAMILY"/>
    <property type="match status" value="1"/>
</dbReference>
<dbReference type="Gene3D" id="1.20.120.530">
    <property type="entry name" value="GntR ligand-binding domain-like"/>
    <property type="match status" value="1"/>
</dbReference>
<dbReference type="Gene3D" id="1.10.10.10">
    <property type="entry name" value="Winged helix-like DNA-binding domain superfamily/Winged helix DNA-binding domain"/>
    <property type="match status" value="1"/>
</dbReference>
<dbReference type="SMART" id="SM00345">
    <property type="entry name" value="HTH_GNTR"/>
    <property type="match status" value="1"/>
</dbReference>
<evidence type="ECO:0000256" key="2">
    <source>
        <dbReference type="ARBA" id="ARBA00023125"/>
    </source>
</evidence>
<evidence type="ECO:0000256" key="1">
    <source>
        <dbReference type="ARBA" id="ARBA00023015"/>
    </source>
</evidence>
<dbReference type="InterPro" id="IPR036388">
    <property type="entry name" value="WH-like_DNA-bd_sf"/>
</dbReference>
<evidence type="ECO:0000259" key="4">
    <source>
        <dbReference type="PROSITE" id="PS50949"/>
    </source>
</evidence>
<keyword evidence="6" id="KW-1185">Reference proteome</keyword>
<organism evidence="5 6">
    <name type="scientific">Aureimonas flava</name>
    <dbReference type="NCBI Taxonomy" id="2320271"/>
    <lineage>
        <taxon>Bacteria</taxon>
        <taxon>Pseudomonadati</taxon>
        <taxon>Pseudomonadota</taxon>
        <taxon>Alphaproteobacteria</taxon>
        <taxon>Hyphomicrobiales</taxon>
        <taxon>Aurantimonadaceae</taxon>
        <taxon>Aureimonas</taxon>
    </lineage>
</organism>
<reference evidence="6" key="1">
    <citation type="submission" date="2018-09" db="EMBL/GenBank/DDBJ databases">
        <authorList>
            <person name="Tuo L."/>
        </authorList>
    </citation>
    <scope>NUCLEOTIDE SEQUENCE [LARGE SCALE GENOMIC DNA]</scope>
    <source>
        <strain evidence="6">M2BS4Y-1</strain>
    </source>
</reference>
<dbReference type="PROSITE" id="PS50949">
    <property type="entry name" value="HTH_GNTR"/>
    <property type="match status" value="1"/>
</dbReference>
<feature type="domain" description="HTH gntR-type" evidence="4">
    <location>
        <begin position="16"/>
        <end position="83"/>
    </location>
</feature>
<evidence type="ECO:0000313" key="6">
    <source>
        <dbReference type="Proteomes" id="UP000265750"/>
    </source>
</evidence>
<name>A0A3A1WGC5_9HYPH</name>
<keyword evidence="2" id="KW-0238">DNA-binding</keyword>
<comment type="caution">
    <text evidence="5">The sequence shown here is derived from an EMBL/GenBank/DDBJ whole genome shotgun (WGS) entry which is preliminary data.</text>
</comment>
<dbReference type="InterPro" id="IPR011711">
    <property type="entry name" value="GntR_C"/>
</dbReference>
<dbReference type="GO" id="GO:0003677">
    <property type="term" value="F:DNA binding"/>
    <property type="evidence" value="ECO:0007669"/>
    <property type="project" value="UniProtKB-KW"/>
</dbReference>
<dbReference type="CDD" id="cd07377">
    <property type="entry name" value="WHTH_GntR"/>
    <property type="match status" value="1"/>
</dbReference>
<protein>
    <submittedName>
        <fullName evidence="5">GntR family transcriptional regulator</fullName>
    </submittedName>
</protein>
<proteinExistence type="predicted"/>
<dbReference type="SUPFAM" id="SSF46785">
    <property type="entry name" value="Winged helix' DNA-binding domain"/>
    <property type="match status" value="1"/>
</dbReference>
<dbReference type="InterPro" id="IPR000524">
    <property type="entry name" value="Tscrpt_reg_HTH_GntR"/>
</dbReference>
<accession>A0A3A1WGC5</accession>
<dbReference type="Pfam" id="PF07729">
    <property type="entry name" value="FCD"/>
    <property type="match status" value="1"/>
</dbReference>
<evidence type="ECO:0000313" key="5">
    <source>
        <dbReference type="EMBL" id="RIX97755.1"/>
    </source>
</evidence>
<sequence>MRLAFHRCMQDAPLIDPTGPSMDEAILASILARRIRPGSRLGESELAKIFGVSRTLVREAMMRLEARHIVEVRPRRGWFVVEPSVAEARLVFGARRALEGGAIRLLPPLAPDHRARLHAHLADERSAIAAGDHPRLVCLMGDFHIRLMEILGNPVLAEIMRDLTARTILIAMLYQSDDHAEESHRGHCRIVAALERGDRHAAAEEATRHLDEVEAGLDFDMGADALADLRRSLLPPNASALPAFPPARTRRSSAC</sequence>
<dbReference type="SUPFAM" id="SSF48008">
    <property type="entry name" value="GntR ligand-binding domain-like"/>
    <property type="match status" value="1"/>
</dbReference>
<dbReference type="Proteomes" id="UP000265750">
    <property type="component" value="Unassembled WGS sequence"/>
</dbReference>
<dbReference type="AlphaFoldDB" id="A0A3A1WGC5"/>
<evidence type="ECO:0000256" key="3">
    <source>
        <dbReference type="ARBA" id="ARBA00023163"/>
    </source>
</evidence>
<dbReference type="InterPro" id="IPR008920">
    <property type="entry name" value="TF_FadR/GntR_C"/>
</dbReference>
<dbReference type="Pfam" id="PF00392">
    <property type="entry name" value="GntR"/>
    <property type="match status" value="1"/>
</dbReference>